<comment type="caution">
    <text evidence="1">The sequence shown here is derived from an EMBL/GenBank/DDBJ whole genome shotgun (WGS) entry which is preliminary data.</text>
</comment>
<accession>A0A5C6H752</accession>
<proteinExistence type="predicted"/>
<dbReference type="SUPFAM" id="SSF158745">
    <property type="entry name" value="LanC-like"/>
    <property type="match status" value="1"/>
</dbReference>
<dbReference type="AlphaFoldDB" id="A0A5C6H752"/>
<evidence type="ECO:0000313" key="1">
    <source>
        <dbReference type="EMBL" id="KAA4747552.1"/>
    </source>
</evidence>
<dbReference type="Proteomes" id="UP000479773">
    <property type="component" value="Unassembled WGS sequence"/>
</dbReference>
<dbReference type="InterPro" id="IPR007822">
    <property type="entry name" value="LANC-like"/>
</dbReference>
<evidence type="ECO:0008006" key="3">
    <source>
        <dbReference type="Google" id="ProtNLM"/>
    </source>
</evidence>
<evidence type="ECO:0000313" key="2">
    <source>
        <dbReference type="Proteomes" id="UP000479773"/>
    </source>
</evidence>
<name>A0A5C6H752_BACFG</name>
<protein>
    <recommendedName>
        <fullName evidence="3">Lanthionine synthetase C-like family protein</fullName>
    </recommendedName>
</protein>
<organism evidence="1 2">
    <name type="scientific">Bacteroides fragilis</name>
    <dbReference type="NCBI Taxonomy" id="817"/>
    <lineage>
        <taxon>Bacteria</taxon>
        <taxon>Pseudomonadati</taxon>
        <taxon>Bacteroidota</taxon>
        <taxon>Bacteroidia</taxon>
        <taxon>Bacteroidales</taxon>
        <taxon>Bacteroidaceae</taxon>
        <taxon>Bacteroides</taxon>
    </lineage>
</organism>
<dbReference type="Pfam" id="PF05147">
    <property type="entry name" value="LANC_like"/>
    <property type="match status" value="1"/>
</dbReference>
<reference evidence="1 2" key="1">
    <citation type="journal article" date="2019" name="Nat. Med.">
        <title>A library of human gut bacterial isolates paired with longitudinal multiomics data enables mechanistic microbiome research.</title>
        <authorList>
            <person name="Poyet M."/>
            <person name="Groussin M."/>
            <person name="Gibbons S.M."/>
            <person name="Avila-Pacheco J."/>
            <person name="Jiang X."/>
            <person name="Kearney S.M."/>
            <person name="Perrotta A.R."/>
            <person name="Berdy B."/>
            <person name="Zhao S."/>
            <person name="Lieberman T.D."/>
            <person name="Swanson P.K."/>
            <person name="Smith M."/>
            <person name="Roesemann S."/>
            <person name="Alexander J.E."/>
            <person name="Rich S.A."/>
            <person name="Livny J."/>
            <person name="Vlamakis H."/>
            <person name="Clish C."/>
            <person name="Bullock K."/>
            <person name="Deik A."/>
            <person name="Scott J."/>
            <person name="Pierce K.A."/>
            <person name="Xavier R.J."/>
            <person name="Alm E.J."/>
        </authorList>
    </citation>
    <scope>NUCLEOTIDE SEQUENCE [LARGE SCALE GENOMIC DNA]</scope>
    <source>
        <strain evidence="1 2">BIOML-A106</strain>
    </source>
</reference>
<dbReference type="GO" id="GO:0031179">
    <property type="term" value="P:peptide modification"/>
    <property type="evidence" value="ECO:0007669"/>
    <property type="project" value="InterPro"/>
</dbReference>
<dbReference type="RefSeq" id="WP_050444654.1">
    <property type="nucleotide sequence ID" value="NZ_CP036550.1"/>
</dbReference>
<dbReference type="Gene3D" id="1.50.10.20">
    <property type="match status" value="1"/>
</dbReference>
<gene>
    <name evidence="1" type="ORF">F3B44_22565</name>
</gene>
<dbReference type="EMBL" id="VWEQ01000035">
    <property type="protein sequence ID" value="KAA4747552.1"/>
    <property type="molecule type" value="Genomic_DNA"/>
</dbReference>
<sequence length="221" mass="25306">MQNQIFISGQGYLPIEDLIQAGRSMSCLGLINGKMGITIALFRYARLSGELAYEEVASELLDEVCERLDYSMPVSFGDGLCGIGWGIEYLIRQKYIEGDADLILEEIDRVVIAMIHLRRITKIDLEEGLCGIGKYLIGRIHWGNGVKDTYCSAKLKEYLIYWVDWLDELLLYKEEGIKDVLDLLSELYDLGFYKVKVRSILKRLISEPQGVNWMINKNICF</sequence>